<dbReference type="Pfam" id="PF02348">
    <property type="entry name" value="CTP_transf_3"/>
    <property type="match status" value="1"/>
</dbReference>
<organism evidence="1 2">
    <name type="scientific">Geovibrio thiophilus</name>
    <dbReference type="NCBI Taxonomy" id="139438"/>
    <lineage>
        <taxon>Bacteria</taxon>
        <taxon>Pseudomonadati</taxon>
        <taxon>Deferribacterota</taxon>
        <taxon>Deferribacteres</taxon>
        <taxon>Deferribacterales</taxon>
        <taxon>Geovibrionaceae</taxon>
        <taxon>Geovibrio</taxon>
    </lineage>
</organism>
<keyword evidence="1" id="KW-0808">Transferase</keyword>
<gene>
    <name evidence="1" type="ORF">EP073_01395</name>
</gene>
<sequence length="223" mass="24852">MKVICMIPARLGSQRLRQKNLRTINGVPLFALAVRKALAAGVFDEVWANTESDELGRLALSEGALFHKRPEKLADNAATSEDFVYEFLTHHQCDYVVQLHSIAPLLSAGEINGFTQFLAESGCDTLLSVEEIILECLFDGSPVNFTFDRKENSQDLKPVSKIAWSITGWKRETYIKAYESGGCGTYSGVVKSFPLQKYSAHVIKTEEDLMIAETLYSLHRGQT</sequence>
<name>A0A410JVB6_9BACT</name>
<dbReference type="PANTHER" id="PTHR21485:SF3">
    <property type="entry name" value="N-ACYLNEURAMINATE CYTIDYLYLTRANSFERASE"/>
    <property type="match status" value="1"/>
</dbReference>
<dbReference type="KEGG" id="gtl:EP073_01395"/>
<protein>
    <submittedName>
        <fullName evidence="1">Cytidyltransferase</fullName>
    </submittedName>
</protein>
<dbReference type="SUPFAM" id="SSF53448">
    <property type="entry name" value="Nucleotide-diphospho-sugar transferases"/>
    <property type="match status" value="1"/>
</dbReference>
<dbReference type="Proteomes" id="UP000287502">
    <property type="component" value="Chromosome"/>
</dbReference>
<reference evidence="1 2" key="1">
    <citation type="submission" date="2019-01" db="EMBL/GenBank/DDBJ databases">
        <title>Geovibrio thiophilus DSM 11263, complete genome.</title>
        <authorList>
            <person name="Spring S."/>
            <person name="Bunk B."/>
            <person name="Sproer C."/>
        </authorList>
    </citation>
    <scope>NUCLEOTIDE SEQUENCE [LARGE SCALE GENOMIC DNA]</scope>
    <source>
        <strain evidence="1 2">DSM 11263</strain>
    </source>
</reference>
<dbReference type="InterPro" id="IPR003329">
    <property type="entry name" value="Cytidylyl_trans"/>
</dbReference>
<evidence type="ECO:0000313" key="2">
    <source>
        <dbReference type="Proteomes" id="UP000287502"/>
    </source>
</evidence>
<evidence type="ECO:0000313" key="1">
    <source>
        <dbReference type="EMBL" id="QAR32103.1"/>
    </source>
</evidence>
<dbReference type="EMBL" id="CP035108">
    <property type="protein sequence ID" value="QAR32103.1"/>
    <property type="molecule type" value="Genomic_DNA"/>
</dbReference>
<proteinExistence type="predicted"/>
<dbReference type="GO" id="GO:0008781">
    <property type="term" value="F:N-acylneuraminate cytidylyltransferase activity"/>
    <property type="evidence" value="ECO:0007669"/>
    <property type="project" value="TreeGrafter"/>
</dbReference>
<dbReference type="InterPro" id="IPR029044">
    <property type="entry name" value="Nucleotide-diphossugar_trans"/>
</dbReference>
<dbReference type="OrthoDB" id="9805604at2"/>
<dbReference type="RefSeq" id="WP_128465390.1">
    <property type="nucleotide sequence ID" value="NZ_CP035108.1"/>
</dbReference>
<dbReference type="InterPro" id="IPR050793">
    <property type="entry name" value="CMP-NeuNAc_synthase"/>
</dbReference>
<dbReference type="PANTHER" id="PTHR21485">
    <property type="entry name" value="HAD SUPERFAMILY MEMBERS CMAS AND KDSC"/>
    <property type="match status" value="1"/>
</dbReference>
<keyword evidence="2" id="KW-1185">Reference proteome</keyword>
<accession>A0A410JVB6</accession>
<dbReference type="Gene3D" id="3.90.550.10">
    <property type="entry name" value="Spore Coat Polysaccharide Biosynthesis Protein SpsA, Chain A"/>
    <property type="match status" value="1"/>
</dbReference>
<dbReference type="AlphaFoldDB" id="A0A410JVB6"/>